<dbReference type="InterPro" id="IPR051790">
    <property type="entry name" value="Cytochrome_c-biogenesis_DsbD"/>
</dbReference>
<sequence length="246" mass="28967">MVNALNFLSNYELILYNLQQKIIFLLYLRSNFITFDIIFLLLFAGILTTITPCFLSVLPLILSYLSFSSNFLISQNLFILGLCTNLFLITISINFLSYNYLYYLTNVSFISFFILLLISLNLLQVLDLSVFFKFIFTKKNIWFSSKNFFNSYLMGLIFGFTVLPCSTPIILIINFWLYHINQVWISFFYLVLYFFGSILPLVFIFNFFTSYVQIYVISFLWNLITPILGFIILTISTFSFLDKLFL</sequence>
<accession>A0A4D6WTE0</accession>
<keyword evidence="2" id="KW-0934">Plastid</keyword>
<feature type="transmembrane region" description="Helical" evidence="1">
    <location>
        <begin position="220"/>
        <end position="241"/>
    </location>
</feature>
<feature type="transmembrane region" description="Helical" evidence="1">
    <location>
        <begin position="183"/>
        <end position="208"/>
    </location>
</feature>
<keyword evidence="1" id="KW-1133">Transmembrane helix</keyword>
<dbReference type="PANTHER" id="PTHR31272:SF9">
    <property type="entry name" value="BLL1027 PROTEIN"/>
    <property type="match status" value="1"/>
</dbReference>
<proteinExistence type="predicted"/>
<reference evidence="2" key="2">
    <citation type="submission" date="2019-04" db="EMBL/GenBank/DDBJ databases">
        <authorList>
            <person name="Pasella M."/>
        </authorList>
    </citation>
    <scope>NUCLEOTIDE SEQUENCE</scope>
    <source>
        <strain evidence="2">TZ0704</strain>
    </source>
</reference>
<feature type="transmembrane region" description="Helical" evidence="1">
    <location>
        <begin position="37"/>
        <end position="65"/>
    </location>
</feature>
<organism evidence="2">
    <name type="scientific">Dictyurus purpurascens</name>
    <dbReference type="NCBI Taxonomy" id="189649"/>
    <lineage>
        <taxon>Eukaryota</taxon>
        <taxon>Rhodophyta</taxon>
        <taxon>Florideophyceae</taxon>
        <taxon>Rhodymeniophycidae</taxon>
        <taxon>Ceramiales</taxon>
        <taxon>Dasyaceae</taxon>
        <taxon>Dictyurus</taxon>
    </lineage>
</organism>
<evidence type="ECO:0000256" key="1">
    <source>
        <dbReference type="SAM" id="Phobius"/>
    </source>
</evidence>
<feature type="transmembrane region" description="Helical" evidence="1">
    <location>
        <begin position="153"/>
        <end position="177"/>
    </location>
</feature>
<protein>
    <submittedName>
        <fullName evidence="2">Thiol:disulfide interchange protein</fullName>
    </submittedName>
</protein>
<dbReference type="EMBL" id="MK814652">
    <property type="protein sequence ID" value="QCI06352.1"/>
    <property type="molecule type" value="Genomic_DNA"/>
</dbReference>
<feature type="transmembrane region" description="Helical" evidence="1">
    <location>
        <begin position="109"/>
        <end position="132"/>
    </location>
</feature>
<reference evidence="2" key="1">
    <citation type="journal article" date="2019" name="Mol. Phylogenet. Evol.">
        <title>Morphological evolution and classification of the red algal order Ceramiales inferred using plastid phylogenomics.</title>
        <authorList>
            <person name="Diaz-Tapia P."/>
            <person name="Pasella M.M."/>
            <person name="Verbruggen H."/>
            <person name="Maggs C.A."/>
        </authorList>
    </citation>
    <scope>NUCLEOTIDE SEQUENCE</scope>
    <source>
        <strain evidence="2">TZ0704</strain>
    </source>
</reference>
<name>A0A4D6WTE0_9FLOR</name>
<keyword evidence="1" id="KW-0812">Transmembrane</keyword>
<gene>
    <name evidence="2" type="primary">dsbD</name>
</gene>
<dbReference type="AlphaFoldDB" id="A0A4D6WTE0"/>
<keyword evidence="1" id="KW-0472">Membrane</keyword>
<feature type="transmembrane region" description="Helical" evidence="1">
    <location>
        <begin position="77"/>
        <end position="97"/>
    </location>
</feature>
<geneLocation type="plastid" evidence="2"/>
<dbReference type="PANTHER" id="PTHR31272">
    <property type="entry name" value="CYTOCHROME C-TYPE BIOGENESIS PROTEIN HI_1454-RELATED"/>
    <property type="match status" value="1"/>
</dbReference>
<evidence type="ECO:0000313" key="2">
    <source>
        <dbReference type="EMBL" id="QCI06352.1"/>
    </source>
</evidence>